<evidence type="ECO:0000313" key="2">
    <source>
        <dbReference type="EMBL" id="SHK62326.1"/>
    </source>
</evidence>
<keyword evidence="3" id="KW-1185">Reference proteome</keyword>
<evidence type="ECO:0000256" key="1">
    <source>
        <dbReference type="SAM" id="SignalP"/>
    </source>
</evidence>
<protein>
    <recommendedName>
        <fullName evidence="4">TonB-dependent receptor</fullName>
    </recommendedName>
</protein>
<dbReference type="RefSeq" id="WP_072999614.1">
    <property type="nucleotide sequence ID" value="NZ_FRAM01000004.1"/>
</dbReference>
<gene>
    <name evidence="2" type="ORF">SAMN05444371_3033</name>
</gene>
<organism evidence="2 3">
    <name type="scientific">Epilithonimonas mollis</name>
    <dbReference type="NCBI Taxonomy" id="216903"/>
    <lineage>
        <taxon>Bacteria</taxon>
        <taxon>Pseudomonadati</taxon>
        <taxon>Bacteroidota</taxon>
        <taxon>Flavobacteriia</taxon>
        <taxon>Flavobacteriales</taxon>
        <taxon>Weeksellaceae</taxon>
        <taxon>Chryseobacterium group</taxon>
        <taxon>Epilithonimonas</taxon>
    </lineage>
</organism>
<evidence type="ECO:0000313" key="3">
    <source>
        <dbReference type="Proteomes" id="UP000184498"/>
    </source>
</evidence>
<feature type="signal peptide" evidence="1">
    <location>
        <begin position="1"/>
        <end position="19"/>
    </location>
</feature>
<dbReference type="Proteomes" id="UP000184498">
    <property type="component" value="Unassembled WGS sequence"/>
</dbReference>
<keyword evidence="1" id="KW-0732">Signal</keyword>
<feature type="chain" id="PRO_5012567920" description="TonB-dependent receptor" evidence="1">
    <location>
        <begin position="20"/>
        <end position="795"/>
    </location>
</feature>
<evidence type="ECO:0008006" key="4">
    <source>
        <dbReference type="Google" id="ProtNLM"/>
    </source>
</evidence>
<dbReference type="AlphaFoldDB" id="A0A1M6TZF0"/>
<dbReference type="STRING" id="216903.SAMN05444371_3033"/>
<reference evidence="3" key="1">
    <citation type="submission" date="2016-11" db="EMBL/GenBank/DDBJ databases">
        <authorList>
            <person name="Varghese N."/>
            <person name="Submissions S."/>
        </authorList>
    </citation>
    <scope>NUCLEOTIDE SEQUENCE [LARGE SCALE GENOMIC DNA]</scope>
    <source>
        <strain evidence="3">DSM 18016</strain>
    </source>
</reference>
<sequence>MKKIFICLLYALGISLFSAQGKIDKAIDNLEKNYGQEKVYLLLDKDQYVVGDNLYFKSFVFNGYSRAEAPTTLFVELYDHQKNLVDKRTVFLNKGEGEGSFNLTNALKEDIYYIRAYTGWMANFPEEFNYIKAVPIYNPTSEQKLILDKNTSWTAGVFPEGGTFVSNIPTKVAVRIYSQEVPPVAWSGYIIDSEKPNEKLTSFKALDQNVGSFSITPKAGKIYKAVVEDDKGQKQIITLPKVSESGINVQANSNSEGIQFTIKSSNLPEGLKGYTIIGTINNQLAYKANIKANAPDASSKIPIKASDEINGILQLSIFDDKENLVAQRLCFIKPKNLSIDEPNFVDISLNNQPRAFNSFDLHPDPDYQHYTVLVRDANNIPDNYSKENILSALWLTSDLTSPMVSPAQYFNKDANADALDALMISEQWKRFDWNDLFAGKTPEIKFKPQINLSYKGRMTNNGRALPNTPVNLLFKSENTEKSFVQAQTDDSGNLYLDNLRFDEPLTVSYYLNKDKASESDNLNLIFQSVTENAPYKGTLPATNYRLTTEKTPANPIVINALQNIKNQNNIRNDEIQIQEVQVTAKKKDLTAELDKQLSTGRFSSFNATVFDFVNENQDAQASLNILQWLQGRAAGLTFTMDGSGNYVPSIRGSQAKLYLDEIPVDASMINSLPVSNIAMVKVLKNDGLVGNAVAVYTKRGNMGAAQDDKKEATNKTLLRGYDKAAEFEQPDITSDNYKKITQDTRQLLYWNPRLSDEPNVPARAKFFNNDAAKNREIIIISFDKNDRILFYDEVK</sequence>
<name>A0A1M6TZF0_9FLAO</name>
<dbReference type="SUPFAM" id="SSF56935">
    <property type="entry name" value="Porins"/>
    <property type="match status" value="1"/>
</dbReference>
<dbReference type="EMBL" id="FRAM01000004">
    <property type="protein sequence ID" value="SHK62326.1"/>
    <property type="molecule type" value="Genomic_DNA"/>
</dbReference>
<accession>A0A1M6TZF0</accession>
<dbReference type="Gene3D" id="2.60.40.1930">
    <property type="match status" value="1"/>
</dbReference>
<dbReference type="OrthoDB" id="679547at2"/>
<proteinExistence type="predicted"/>